<dbReference type="EMBL" id="BNCO01000044">
    <property type="protein sequence ID" value="GIL61273.1"/>
    <property type="molecule type" value="Genomic_DNA"/>
</dbReference>
<keyword evidence="1" id="KW-0694">RNA-binding</keyword>
<dbReference type="GO" id="GO:0003723">
    <property type="term" value="F:RNA binding"/>
    <property type="evidence" value="ECO:0007669"/>
    <property type="project" value="UniProtKB-UniRule"/>
</dbReference>
<comment type="caution">
    <text evidence="3">The sequence shown here is derived from an EMBL/GenBank/DDBJ whole genome shotgun (WGS) entry which is preliminary data.</text>
</comment>
<reference evidence="3" key="1">
    <citation type="journal article" date="2021" name="Proc. Natl. Acad. Sci. U.S.A.">
        <title>Three genomes in the algal genus Volvox reveal the fate of a haploid sex-determining region after a transition to homothallism.</title>
        <authorList>
            <person name="Yamamoto K."/>
            <person name="Hamaji T."/>
            <person name="Kawai-Toyooka H."/>
            <person name="Matsuzaki R."/>
            <person name="Takahashi F."/>
            <person name="Nishimura Y."/>
            <person name="Kawachi M."/>
            <person name="Noguchi H."/>
            <person name="Minakuchi Y."/>
            <person name="Umen J.G."/>
            <person name="Toyoda A."/>
            <person name="Nozaki H."/>
        </authorList>
    </citation>
    <scope>NUCLEOTIDE SEQUENCE</scope>
    <source>
        <strain evidence="3">NIES-3780</strain>
    </source>
</reference>
<gene>
    <name evidence="3" type="ORF">Vafri_15689</name>
</gene>
<evidence type="ECO:0000256" key="1">
    <source>
        <dbReference type="PROSITE-ProRule" id="PRU00176"/>
    </source>
</evidence>
<feature type="domain" description="RRM" evidence="2">
    <location>
        <begin position="30"/>
        <end position="111"/>
    </location>
</feature>
<dbReference type="InterPro" id="IPR012677">
    <property type="entry name" value="Nucleotide-bd_a/b_plait_sf"/>
</dbReference>
<sequence>RIHSSYACQLLLSITKVYPLLVSDMAHKKNVVYVSNLPYEATHDALEAAFEKEGYDVDHIELIRKGAGTRTKACGLAAVTLKEGTDREICCKRMDGKGCFGRPMIVRLDKFCGDDLAYAPKIQAAQ</sequence>
<evidence type="ECO:0000313" key="3">
    <source>
        <dbReference type="EMBL" id="GIL61273.1"/>
    </source>
</evidence>
<protein>
    <recommendedName>
        <fullName evidence="2">RRM domain-containing protein</fullName>
    </recommendedName>
</protein>
<dbReference type="CDD" id="cd00590">
    <property type="entry name" value="RRM_SF"/>
    <property type="match status" value="1"/>
</dbReference>
<dbReference type="SMART" id="SM00360">
    <property type="entry name" value="RRM"/>
    <property type="match status" value="1"/>
</dbReference>
<dbReference type="PROSITE" id="PS50102">
    <property type="entry name" value="RRM"/>
    <property type="match status" value="1"/>
</dbReference>
<dbReference type="Proteomes" id="UP000747399">
    <property type="component" value="Unassembled WGS sequence"/>
</dbReference>
<dbReference type="InterPro" id="IPR000504">
    <property type="entry name" value="RRM_dom"/>
</dbReference>
<dbReference type="AlphaFoldDB" id="A0A8J4BFX0"/>
<name>A0A8J4BFX0_9CHLO</name>
<evidence type="ECO:0000313" key="4">
    <source>
        <dbReference type="Proteomes" id="UP000747399"/>
    </source>
</evidence>
<proteinExistence type="predicted"/>
<feature type="non-terminal residue" evidence="3">
    <location>
        <position position="126"/>
    </location>
</feature>
<dbReference type="SUPFAM" id="SSF54928">
    <property type="entry name" value="RNA-binding domain, RBD"/>
    <property type="match status" value="1"/>
</dbReference>
<evidence type="ECO:0000259" key="2">
    <source>
        <dbReference type="PROSITE" id="PS50102"/>
    </source>
</evidence>
<dbReference type="Pfam" id="PF00076">
    <property type="entry name" value="RRM_1"/>
    <property type="match status" value="1"/>
</dbReference>
<accession>A0A8J4BFX0</accession>
<organism evidence="3 4">
    <name type="scientific">Volvox africanus</name>
    <dbReference type="NCBI Taxonomy" id="51714"/>
    <lineage>
        <taxon>Eukaryota</taxon>
        <taxon>Viridiplantae</taxon>
        <taxon>Chlorophyta</taxon>
        <taxon>core chlorophytes</taxon>
        <taxon>Chlorophyceae</taxon>
        <taxon>CS clade</taxon>
        <taxon>Chlamydomonadales</taxon>
        <taxon>Volvocaceae</taxon>
        <taxon>Volvox</taxon>
    </lineage>
</organism>
<dbReference type="InterPro" id="IPR035979">
    <property type="entry name" value="RBD_domain_sf"/>
</dbReference>
<dbReference type="Gene3D" id="3.30.70.330">
    <property type="match status" value="1"/>
</dbReference>
<keyword evidence="4" id="KW-1185">Reference proteome</keyword>